<dbReference type="EMBL" id="BK059082">
    <property type="protein sequence ID" value="DAE28198.1"/>
    <property type="molecule type" value="Genomic_DNA"/>
</dbReference>
<evidence type="ECO:0000313" key="1">
    <source>
        <dbReference type="EMBL" id="DAE28198.1"/>
    </source>
</evidence>
<organism evidence="1">
    <name type="scientific">virus sp. ctQcs9</name>
    <dbReference type="NCBI Taxonomy" id="2825816"/>
    <lineage>
        <taxon>Viruses</taxon>
    </lineage>
</organism>
<accession>A0A8S5R9V6</accession>
<name>A0A8S5R9V6_9VIRU</name>
<reference evidence="1" key="1">
    <citation type="journal article" date="2021" name="Proc. Natl. Acad. Sci. U.S.A.">
        <title>A Catalog of Tens of Thousands of Viruses from Human Metagenomes Reveals Hidden Associations with Chronic Diseases.</title>
        <authorList>
            <person name="Tisza M.J."/>
            <person name="Buck C.B."/>
        </authorList>
    </citation>
    <scope>NUCLEOTIDE SEQUENCE</scope>
    <source>
        <strain evidence="1">CtQcs9</strain>
    </source>
</reference>
<protein>
    <submittedName>
        <fullName evidence="1">Uncharacterized protein</fullName>
    </submittedName>
</protein>
<sequence length="137" mass="15772">MIKGFNSPVLKGRRENIPGTKISPDAYRWFTLEAQKPGNTLVYAGKSPGFNNASVRPMPVLDFNPEIGDFEFVIKDQPKAHNYYIKDLEDSYKSGEITAKQYVDKFNEWAKEFGGRPAHVNWRTGEPFIYHPIIYKK</sequence>
<proteinExistence type="predicted"/>